<keyword evidence="1" id="KW-0812">Transmembrane</keyword>
<proteinExistence type="predicted"/>
<name>A0ABY7NUU6_9ACTN</name>
<keyword evidence="1" id="KW-1133">Transmembrane helix</keyword>
<dbReference type="EMBL" id="CP115300">
    <property type="protein sequence ID" value="WBO62019.1"/>
    <property type="molecule type" value="Genomic_DNA"/>
</dbReference>
<reference evidence="3 4" key="1">
    <citation type="submission" date="2022-12" db="EMBL/GenBank/DDBJ databases">
        <authorList>
            <person name="Mo P."/>
        </authorList>
    </citation>
    <scope>NUCLEOTIDE SEQUENCE [LARGE SCALE GENOMIC DNA]</scope>
    <source>
        <strain evidence="3 4">HUAS 2-6</strain>
    </source>
</reference>
<evidence type="ECO:0000256" key="1">
    <source>
        <dbReference type="SAM" id="Phobius"/>
    </source>
</evidence>
<feature type="signal peptide" evidence="2">
    <location>
        <begin position="1"/>
        <end position="21"/>
    </location>
</feature>
<keyword evidence="2" id="KW-0732">Signal</keyword>
<evidence type="ECO:0008006" key="5">
    <source>
        <dbReference type="Google" id="ProtNLM"/>
    </source>
</evidence>
<protein>
    <recommendedName>
        <fullName evidence="5">Integral membrane protein</fullName>
    </recommendedName>
</protein>
<organism evidence="3 4">
    <name type="scientific">Streptomyces camelliae</name>
    <dbReference type="NCBI Taxonomy" id="3004093"/>
    <lineage>
        <taxon>Bacteria</taxon>
        <taxon>Bacillati</taxon>
        <taxon>Actinomycetota</taxon>
        <taxon>Actinomycetes</taxon>
        <taxon>Kitasatosporales</taxon>
        <taxon>Streptomycetaceae</taxon>
        <taxon>Streptomyces</taxon>
    </lineage>
</organism>
<evidence type="ECO:0000313" key="3">
    <source>
        <dbReference type="EMBL" id="WBO62019.1"/>
    </source>
</evidence>
<keyword evidence="1" id="KW-0472">Membrane</keyword>
<accession>A0ABY7NUU6</accession>
<dbReference type="Proteomes" id="UP001212326">
    <property type="component" value="Chromosome"/>
</dbReference>
<feature type="transmembrane region" description="Helical" evidence="1">
    <location>
        <begin position="91"/>
        <end position="110"/>
    </location>
</feature>
<dbReference type="RefSeq" id="WP_270079968.1">
    <property type="nucleotide sequence ID" value="NZ_CP115300.1"/>
</dbReference>
<feature type="transmembrane region" description="Helical" evidence="1">
    <location>
        <begin position="35"/>
        <end position="53"/>
    </location>
</feature>
<sequence length="121" mass="12302">MKSLLTTATLWITFVAGLSAAAASGTVLDGTAKSVATYGGIALSLVAGSRIARKEPVKSFLSRRPVLWFLFLFNGTVAAFCAVAVDGTQGAMAAVGMGLVALGAGFGLLPKRRGKPQTGRA</sequence>
<feature type="transmembrane region" description="Helical" evidence="1">
    <location>
        <begin position="65"/>
        <end position="85"/>
    </location>
</feature>
<keyword evidence="4" id="KW-1185">Reference proteome</keyword>
<evidence type="ECO:0000256" key="2">
    <source>
        <dbReference type="SAM" id="SignalP"/>
    </source>
</evidence>
<gene>
    <name evidence="3" type="ORF">O1G22_03815</name>
</gene>
<feature type="chain" id="PRO_5047037643" description="Integral membrane protein" evidence="2">
    <location>
        <begin position="22"/>
        <end position="121"/>
    </location>
</feature>
<evidence type="ECO:0000313" key="4">
    <source>
        <dbReference type="Proteomes" id="UP001212326"/>
    </source>
</evidence>